<feature type="domain" description="Transglutaminase-like" evidence="2">
    <location>
        <begin position="423"/>
        <end position="494"/>
    </location>
</feature>
<dbReference type="InterPro" id="IPR025403">
    <property type="entry name" value="TgpA-like_C"/>
</dbReference>
<dbReference type="InterPro" id="IPR002931">
    <property type="entry name" value="Transglutaminase-like"/>
</dbReference>
<evidence type="ECO:0000313" key="4">
    <source>
        <dbReference type="Proteomes" id="UP001484239"/>
    </source>
</evidence>
<evidence type="ECO:0000259" key="2">
    <source>
        <dbReference type="SMART" id="SM00460"/>
    </source>
</evidence>
<dbReference type="InterPro" id="IPR021878">
    <property type="entry name" value="TgpA_N"/>
</dbReference>
<dbReference type="Pfam" id="PF11992">
    <property type="entry name" value="TgpA_N"/>
    <property type="match status" value="1"/>
</dbReference>
<feature type="transmembrane region" description="Helical" evidence="1">
    <location>
        <begin position="60"/>
        <end position="77"/>
    </location>
</feature>
<dbReference type="Proteomes" id="UP001484239">
    <property type="component" value="Unassembled WGS sequence"/>
</dbReference>
<evidence type="ECO:0000313" key="3">
    <source>
        <dbReference type="EMBL" id="MEK9499903.1"/>
    </source>
</evidence>
<feature type="transmembrane region" description="Helical" evidence="1">
    <location>
        <begin position="131"/>
        <end position="151"/>
    </location>
</feature>
<gene>
    <name evidence="3" type="ORF">WI372_02765</name>
</gene>
<dbReference type="Gene3D" id="3.10.620.30">
    <property type="match status" value="1"/>
</dbReference>
<dbReference type="RefSeq" id="WP_405277956.1">
    <property type="nucleotide sequence ID" value="NZ_CP144380.1"/>
</dbReference>
<comment type="caution">
    <text evidence="3">The sequence shown here is derived from an EMBL/GenBank/DDBJ whole genome shotgun (WGS) entry which is preliminary data.</text>
</comment>
<dbReference type="InterPro" id="IPR038765">
    <property type="entry name" value="Papain-like_cys_pep_sf"/>
</dbReference>
<dbReference type="PANTHER" id="PTHR42736:SF1">
    <property type="entry name" value="PROTEIN-GLUTAMINE GAMMA-GLUTAMYLTRANSFERASE"/>
    <property type="match status" value="1"/>
</dbReference>
<feature type="transmembrane region" description="Helical" evidence="1">
    <location>
        <begin position="172"/>
        <end position="191"/>
    </location>
</feature>
<dbReference type="Pfam" id="PF01841">
    <property type="entry name" value="Transglut_core"/>
    <property type="match status" value="1"/>
</dbReference>
<sequence length="672" mass="73801">MNRVALTHRRLAVSMGLSGLVAFAGGAGMEPLSATLAGSALLLALFWHPTPGLSSRLEKLWGPLAVLLVLRALAWVFLLDGDVVMPVVDLLLLLLSAESLRSLDANNDVRIYALSFALLLAATAYRPGLLFALAFVAFVIAASLALPLGLLRRGAARFGAAEPGLDRALLGSSARLATVTLTVAAIVFLAFPRVSRGWSGRGETMATSVAGFADQISLGGHGSRIHSNPEIVLRVEFPDGVPDNLYSLHWRGRSYDRFDGVRWTRSEGVRPSTAPVEWYRERWGGGLLRQRIYGAPLDARVLFAVHPMVGVDADSRIQPMFDNVGDFFYWGRAAPLYTAESIVRPPPPDSLRATRGGYMPDRTRYLQLPRLPDRITELADSLTRDYDNDYDKVVAVERWLRTTFSYTRELPRTAGEASLDHFLFERKAGHCEYFSSAMVVLLRAAGIYARNVNGFLGGRWNDFGRYLAVTQNEAHSWVEVWFPNYGWVTFDPTPGGSIDGTAEAEWLWPGRIFLDGLQHRWSKWVLDYSAADQVGMLDRFGSLFERDEDPAPTPGDPDAALPSGLTLLLLGGATLVALLFVRGLRGGRAAGPEGAAYLRMLAVARRAGVVGDDEITPLHLVERIGSEAPEAGPSAARLVDLYLRARFGRHPLDRDETRELREALARVRRSLG</sequence>
<reference evidence="3 4" key="1">
    <citation type="submission" date="2024-02" db="EMBL/GenBank/DDBJ databases">
        <title>A novel Gemmatimonadota bacterium.</title>
        <authorList>
            <person name="Du Z.-J."/>
            <person name="Ye Y.-Q."/>
        </authorList>
    </citation>
    <scope>NUCLEOTIDE SEQUENCE [LARGE SCALE GENOMIC DNA]</scope>
    <source>
        <strain evidence="3 4">DH-20</strain>
    </source>
</reference>
<keyword evidence="1" id="KW-0472">Membrane</keyword>
<dbReference type="EMBL" id="JBBHLI010000001">
    <property type="protein sequence ID" value="MEK9499903.1"/>
    <property type="molecule type" value="Genomic_DNA"/>
</dbReference>
<keyword evidence="4" id="KW-1185">Reference proteome</keyword>
<dbReference type="Pfam" id="PF13559">
    <property type="entry name" value="DUF4129"/>
    <property type="match status" value="1"/>
</dbReference>
<dbReference type="SMART" id="SM00460">
    <property type="entry name" value="TGc"/>
    <property type="match status" value="1"/>
</dbReference>
<evidence type="ECO:0000256" key="1">
    <source>
        <dbReference type="SAM" id="Phobius"/>
    </source>
</evidence>
<organism evidence="3 4">
    <name type="scientific">Gaopeijia maritima</name>
    <dbReference type="NCBI Taxonomy" id="3119007"/>
    <lineage>
        <taxon>Bacteria</taxon>
        <taxon>Pseudomonadati</taxon>
        <taxon>Gemmatimonadota</taxon>
        <taxon>Longimicrobiia</taxon>
        <taxon>Gaopeijiales</taxon>
        <taxon>Gaopeijiaceae</taxon>
        <taxon>Gaopeijia</taxon>
    </lineage>
</organism>
<dbReference type="InterPro" id="IPR052901">
    <property type="entry name" value="Bact_TGase-like"/>
</dbReference>
<accession>A0ABU9E5A0</accession>
<proteinExistence type="predicted"/>
<keyword evidence="1" id="KW-0812">Transmembrane</keyword>
<dbReference type="PANTHER" id="PTHR42736">
    <property type="entry name" value="PROTEIN-GLUTAMINE GAMMA-GLUTAMYLTRANSFERASE"/>
    <property type="match status" value="1"/>
</dbReference>
<protein>
    <submittedName>
        <fullName evidence="3">TransglutaminaseTgpA domain-containing protein</fullName>
    </submittedName>
</protein>
<name>A0ABU9E5A0_9BACT</name>
<keyword evidence="1" id="KW-1133">Transmembrane helix</keyword>
<feature type="transmembrane region" description="Helical" evidence="1">
    <location>
        <begin position="559"/>
        <end position="581"/>
    </location>
</feature>
<dbReference type="SUPFAM" id="SSF54001">
    <property type="entry name" value="Cysteine proteinases"/>
    <property type="match status" value="1"/>
</dbReference>